<sequence>MAVIRNEANEVIHIDVGLKLKRMQKSVVENRKRLFWKGIDISEREVVGRWVDERPLQGDNITIFKQADVFYLETRYNDGCHSLDEMLSEVTPEGLKLEDKGGNIFGDYFLLTPSNELHFCHSEGCYYTATKATIAPV</sequence>
<proteinExistence type="predicted"/>
<reference evidence="1 2" key="1">
    <citation type="submission" date="2023-10" db="EMBL/GenBank/DDBJ databases">
        <title>Complete genome sequence of Shewanella sp. DAU334.</title>
        <authorList>
            <person name="Lee Y.-S."/>
            <person name="Jeong H.-R."/>
            <person name="Hwang E.-J."/>
            <person name="Choi Y.-L."/>
            <person name="Kim G.-D."/>
        </authorList>
    </citation>
    <scope>NUCLEOTIDE SEQUENCE [LARGE SCALE GENOMIC DNA]</scope>
    <source>
        <strain evidence="1 2">DAU334</strain>
    </source>
</reference>
<evidence type="ECO:0000313" key="1">
    <source>
        <dbReference type="EMBL" id="WOT06384.1"/>
    </source>
</evidence>
<protein>
    <submittedName>
        <fullName evidence="1">Uncharacterized protein</fullName>
    </submittedName>
</protein>
<name>A0ABZ0K324_9GAMM</name>
<organism evidence="1 2">
    <name type="scientific">Shewanella youngdeokensis</name>
    <dbReference type="NCBI Taxonomy" id="2999068"/>
    <lineage>
        <taxon>Bacteria</taxon>
        <taxon>Pseudomonadati</taxon>
        <taxon>Pseudomonadota</taxon>
        <taxon>Gammaproteobacteria</taxon>
        <taxon>Alteromonadales</taxon>
        <taxon>Shewanellaceae</taxon>
        <taxon>Shewanella</taxon>
    </lineage>
</organism>
<accession>A0ABZ0K324</accession>
<dbReference type="EMBL" id="CP136522">
    <property type="protein sequence ID" value="WOT06384.1"/>
    <property type="molecule type" value="Genomic_DNA"/>
</dbReference>
<dbReference type="RefSeq" id="WP_310470659.1">
    <property type="nucleotide sequence ID" value="NZ_CP136522.1"/>
</dbReference>
<gene>
    <name evidence="1" type="ORF">RGE70_06335</name>
</gene>
<dbReference type="Proteomes" id="UP001529491">
    <property type="component" value="Chromosome"/>
</dbReference>
<keyword evidence="2" id="KW-1185">Reference proteome</keyword>
<evidence type="ECO:0000313" key="2">
    <source>
        <dbReference type="Proteomes" id="UP001529491"/>
    </source>
</evidence>